<reference evidence="1 2" key="1">
    <citation type="journal article" date="2020" name="Cell">
        <title>Large-Scale Comparative Analyses of Tick Genomes Elucidate Their Genetic Diversity and Vector Capacities.</title>
        <authorList>
            <consortium name="Tick Genome and Microbiome Consortium (TIGMIC)"/>
            <person name="Jia N."/>
            <person name="Wang J."/>
            <person name="Shi W."/>
            <person name="Du L."/>
            <person name="Sun Y."/>
            <person name="Zhan W."/>
            <person name="Jiang J.F."/>
            <person name="Wang Q."/>
            <person name="Zhang B."/>
            <person name="Ji P."/>
            <person name="Bell-Sakyi L."/>
            <person name="Cui X.M."/>
            <person name="Yuan T.T."/>
            <person name="Jiang B.G."/>
            <person name="Yang W.F."/>
            <person name="Lam T.T."/>
            <person name="Chang Q.C."/>
            <person name="Ding S.J."/>
            <person name="Wang X.J."/>
            <person name="Zhu J.G."/>
            <person name="Ruan X.D."/>
            <person name="Zhao L."/>
            <person name="Wei J.T."/>
            <person name="Ye R.Z."/>
            <person name="Que T.C."/>
            <person name="Du C.H."/>
            <person name="Zhou Y.H."/>
            <person name="Cheng J.X."/>
            <person name="Dai P.F."/>
            <person name="Guo W.B."/>
            <person name="Han X.H."/>
            <person name="Huang E.J."/>
            <person name="Li L.F."/>
            <person name="Wei W."/>
            <person name="Gao Y.C."/>
            <person name="Liu J.Z."/>
            <person name="Shao H.Z."/>
            <person name="Wang X."/>
            <person name="Wang C.C."/>
            <person name="Yang T.C."/>
            <person name="Huo Q.B."/>
            <person name="Li W."/>
            <person name="Chen H.Y."/>
            <person name="Chen S.E."/>
            <person name="Zhou L.G."/>
            <person name="Ni X.B."/>
            <person name="Tian J.H."/>
            <person name="Sheng Y."/>
            <person name="Liu T."/>
            <person name="Pan Y.S."/>
            <person name="Xia L.Y."/>
            <person name="Li J."/>
            <person name="Zhao F."/>
            <person name="Cao W.C."/>
        </authorList>
    </citation>
    <scope>NUCLEOTIDE SEQUENCE [LARGE SCALE GENOMIC DNA]</scope>
    <source>
        <strain evidence="1">Iper-2018</strain>
    </source>
</reference>
<evidence type="ECO:0000313" key="2">
    <source>
        <dbReference type="Proteomes" id="UP000805193"/>
    </source>
</evidence>
<protein>
    <submittedName>
        <fullName evidence="1">Uncharacterized protein</fullName>
    </submittedName>
</protein>
<gene>
    <name evidence="1" type="ORF">HPB47_005678</name>
</gene>
<organism evidence="1 2">
    <name type="scientific">Ixodes persulcatus</name>
    <name type="common">Taiga tick</name>
    <dbReference type="NCBI Taxonomy" id="34615"/>
    <lineage>
        <taxon>Eukaryota</taxon>
        <taxon>Metazoa</taxon>
        <taxon>Ecdysozoa</taxon>
        <taxon>Arthropoda</taxon>
        <taxon>Chelicerata</taxon>
        <taxon>Arachnida</taxon>
        <taxon>Acari</taxon>
        <taxon>Parasitiformes</taxon>
        <taxon>Ixodida</taxon>
        <taxon>Ixodoidea</taxon>
        <taxon>Ixodidae</taxon>
        <taxon>Ixodinae</taxon>
        <taxon>Ixodes</taxon>
    </lineage>
</organism>
<accession>A0AC60PCB0</accession>
<evidence type="ECO:0000313" key="1">
    <source>
        <dbReference type="EMBL" id="KAG0417349.1"/>
    </source>
</evidence>
<name>A0AC60PCB0_IXOPE</name>
<dbReference type="Proteomes" id="UP000805193">
    <property type="component" value="Unassembled WGS sequence"/>
</dbReference>
<keyword evidence="2" id="KW-1185">Reference proteome</keyword>
<sequence length="314" mass="35074">MNHVWIVTLRSSAATYRLVSAKELTVKGRRCLVIDPSNAEIRLKIHWIPFHVSNDAVRKAMEPYGKVTEVARETWKAEGFEGIESATRLVRINLKEGTTIDGIPHQLRLFGANSLIVVPGRAPLCLRCKHTGHIRRDCRVPLCSECHRFGHESDDCMKTYATAVGRQEIDPVHELLMDADEAESTAASTDPAALNTTGTGGNACPAKEKEMAADPEKNVAVQNLPLATQVKSIPDPRASETEEKCDLEDHQTKDESPEIVQEIPDASQVNKRPLENVQILATEDKDLEEEAKWNFVTTKKGRYNAKYRNRQNSQ</sequence>
<comment type="caution">
    <text evidence="1">The sequence shown here is derived from an EMBL/GenBank/DDBJ whole genome shotgun (WGS) entry which is preliminary data.</text>
</comment>
<proteinExistence type="predicted"/>
<dbReference type="EMBL" id="JABSTQ010010855">
    <property type="protein sequence ID" value="KAG0417349.1"/>
    <property type="molecule type" value="Genomic_DNA"/>
</dbReference>